<evidence type="ECO:0000313" key="3">
    <source>
        <dbReference type="Proteomes" id="UP000435649"/>
    </source>
</evidence>
<dbReference type="Proteomes" id="UP000435649">
    <property type="component" value="Unassembled WGS sequence"/>
</dbReference>
<evidence type="ECO:0000313" key="2">
    <source>
        <dbReference type="EMBL" id="MST98257.1"/>
    </source>
</evidence>
<dbReference type="AlphaFoldDB" id="A0A844G3G7"/>
<protein>
    <recommendedName>
        <fullName evidence="4">Metal-dependent hydrolase</fullName>
    </recommendedName>
</protein>
<feature type="compositionally biased region" description="Low complexity" evidence="1">
    <location>
        <begin position="32"/>
        <end position="45"/>
    </location>
</feature>
<comment type="caution">
    <text evidence="2">The sequence shown here is derived from an EMBL/GenBank/DDBJ whole genome shotgun (WGS) entry which is preliminary data.</text>
</comment>
<feature type="compositionally biased region" description="Basic residues" evidence="1">
    <location>
        <begin position="101"/>
        <end position="121"/>
    </location>
</feature>
<accession>A0A844G3G7</accession>
<dbReference type="InterPro" id="IPR007404">
    <property type="entry name" value="YdjM-like"/>
</dbReference>
<name>A0A844G3G7_9BACT</name>
<evidence type="ECO:0008006" key="4">
    <source>
        <dbReference type="Google" id="ProtNLM"/>
    </source>
</evidence>
<dbReference type="EMBL" id="VUNS01000017">
    <property type="protein sequence ID" value="MST98257.1"/>
    <property type="molecule type" value="Genomic_DNA"/>
</dbReference>
<feature type="region of interest" description="Disordered" evidence="1">
    <location>
        <begin position="92"/>
        <end position="122"/>
    </location>
</feature>
<reference evidence="2 3" key="1">
    <citation type="submission" date="2019-08" db="EMBL/GenBank/DDBJ databases">
        <title>In-depth cultivation of the pig gut microbiome towards novel bacterial diversity and tailored functional studies.</title>
        <authorList>
            <person name="Wylensek D."/>
            <person name="Hitch T.C.A."/>
            <person name="Clavel T."/>
        </authorList>
    </citation>
    <scope>NUCLEOTIDE SEQUENCE [LARGE SCALE GENOMIC DNA]</scope>
    <source>
        <strain evidence="2 3">BBE-744-WT-12</strain>
    </source>
</reference>
<organism evidence="2 3">
    <name type="scientific">Victivallis lenta</name>
    <dbReference type="NCBI Taxonomy" id="2606640"/>
    <lineage>
        <taxon>Bacteria</taxon>
        <taxon>Pseudomonadati</taxon>
        <taxon>Lentisphaerota</taxon>
        <taxon>Lentisphaeria</taxon>
        <taxon>Victivallales</taxon>
        <taxon>Victivallaceae</taxon>
        <taxon>Victivallis</taxon>
    </lineage>
</organism>
<dbReference type="Pfam" id="PF04307">
    <property type="entry name" value="YdjM"/>
    <property type="match status" value="1"/>
</dbReference>
<proteinExistence type="predicted"/>
<gene>
    <name evidence="2" type="ORF">FYJ85_14525</name>
</gene>
<keyword evidence="3" id="KW-1185">Reference proteome</keyword>
<sequence>MESPEPLAEHRLLLHRRRADRIRRRGDRLPDAAPAAGRVAAVPAPSRQRARGVPLSVPHHVSRPLPVLDRAGSAAALAELALALRRLRHRLADHAEPGRPGRSRQRNRRARNRARPARRIGRGAAAAGDYAAAGGDPLLRGALRTPVLSAAAFRAADADSGTLSRRPLLRKAPALMANFRTHAVCGGLWGAAAGMAAFLTGWCSPVQSATLGVLGVIGAALPDIDSRNARPRQILLGVLGVGIPVLLAGNVLSRDFTNEALFCWMIAAYAAIRYGADFILSRCSRHRGAFHSIPAALMAGEATFLAFPDSLLQVRFAFALAVTGGYLSHLLLDELCSWNFIGASEKKSAGSAFTWKTESAGGTLALYLAAAILGGLCFRFS</sequence>
<feature type="region of interest" description="Disordered" evidence="1">
    <location>
        <begin position="32"/>
        <end position="54"/>
    </location>
</feature>
<evidence type="ECO:0000256" key="1">
    <source>
        <dbReference type="SAM" id="MobiDB-lite"/>
    </source>
</evidence>